<keyword evidence="1" id="KW-0472">Membrane</keyword>
<gene>
    <name evidence="2" type="ORF">C0099_11165</name>
</gene>
<name>A0A2I6S860_9RHOO</name>
<feature type="transmembrane region" description="Helical" evidence="1">
    <location>
        <begin position="12"/>
        <end position="31"/>
    </location>
</feature>
<dbReference type="Proteomes" id="UP000242205">
    <property type="component" value="Chromosome"/>
</dbReference>
<sequence>MQTRLQSFIEQCLNVGSGFIVSLAFWTWVVVPVWGLPVQMAENLQITAAFTALSVARGYVWRRVFNHLHRGHA</sequence>
<protein>
    <submittedName>
        <fullName evidence="2">Uncharacterized protein</fullName>
    </submittedName>
</protein>
<accession>A0A2I6S860</accession>
<keyword evidence="1" id="KW-1133">Transmembrane helix</keyword>
<dbReference type="EMBL" id="CP025682">
    <property type="protein sequence ID" value="AUN95438.1"/>
    <property type="molecule type" value="Genomic_DNA"/>
</dbReference>
<keyword evidence="1" id="KW-0812">Transmembrane</keyword>
<dbReference type="RefSeq" id="WP_102247487.1">
    <property type="nucleotide sequence ID" value="NZ_CP025682.1"/>
</dbReference>
<dbReference type="InterPro" id="IPR055644">
    <property type="entry name" value="DUF7220"/>
</dbReference>
<proteinExistence type="predicted"/>
<dbReference type="OrthoDB" id="1451648at2"/>
<feature type="transmembrane region" description="Helical" evidence="1">
    <location>
        <begin position="43"/>
        <end position="60"/>
    </location>
</feature>
<evidence type="ECO:0000313" key="2">
    <source>
        <dbReference type="EMBL" id="AUN95438.1"/>
    </source>
</evidence>
<evidence type="ECO:0000256" key="1">
    <source>
        <dbReference type="SAM" id="Phobius"/>
    </source>
</evidence>
<dbReference type="AlphaFoldDB" id="A0A2I6S860"/>
<reference evidence="2 3" key="1">
    <citation type="submission" date="2018-01" db="EMBL/GenBank/DDBJ databases">
        <authorList>
            <person name="Fu G.-Y."/>
        </authorList>
    </citation>
    <scope>NUCLEOTIDE SEQUENCE [LARGE SCALE GENOMIC DNA]</scope>
    <source>
        <strain evidence="2 3">SY39</strain>
    </source>
</reference>
<dbReference type="KEGG" id="atw:C0099_11165"/>
<evidence type="ECO:0000313" key="3">
    <source>
        <dbReference type="Proteomes" id="UP000242205"/>
    </source>
</evidence>
<keyword evidence="3" id="KW-1185">Reference proteome</keyword>
<organism evidence="2 3">
    <name type="scientific">Pseudazoarcus pumilus</name>
    <dbReference type="NCBI Taxonomy" id="2067960"/>
    <lineage>
        <taxon>Bacteria</taxon>
        <taxon>Pseudomonadati</taxon>
        <taxon>Pseudomonadota</taxon>
        <taxon>Betaproteobacteria</taxon>
        <taxon>Rhodocyclales</taxon>
        <taxon>Zoogloeaceae</taxon>
        <taxon>Pseudazoarcus</taxon>
    </lineage>
</organism>
<dbReference type="Pfam" id="PF23858">
    <property type="entry name" value="DUF7220"/>
    <property type="match status" value="1"/>
</dbReference>